<sequence length="38" mass="4426">AKLMPTYIFVVFQLVRTYWEGFFIDNTASIAARGQKSR</sequence>
<proteinExistence type="predicted"/>
<name>A0A3B0Y6M7_9ZZZZ</name>
<dbReference type="AlphaFoldDB" id="A0A3B0Y6M7"/>
<feature type="non-terminal residue" evidence="1">
    <location>
        <position position="1"/>
    </location>
</feature>
<reference evidence="1" key="1">
    <citation type="submission" date="2018-06" db="EMBL/GenBank/DDBJ databases">
        <authorList>
            <person name="Zhirakovskaya E."/>
        </authorList>
    </citation>
    <scope>NUCLEOTIDE SEQUENCE</scope>
</reference>
<accession>A0A3B0Y6M7</accession>
<organism evidence="1">
    <name type="scientific">hydrothermal vent metagenome</name>
    <dbReference type="NCBI Taxonomy" id="652676"/>
    <lineage>
        <taxon>unclassified sequences</taxon>
        <taxon>metagenomes</taxon>
        <taxon>ecological metagenomes</taxon>
    </lineage>
</organism>
<evidence type="ECO:0000313" key="1">
    <source>
        <dbReference type="EMBL" id="VAW71187.1"/>
    </source>
</evidence>
<protein>
    <submittedName>
        <fullName evidence="1">Uncharacterized protein</fullName>
    </submittedName>
</protein>
<gene>
    <name evidence="1" type="ORF">MNBD_GAMMA10-3208</name>
</gene>
<dbReference type="EMBL" id="UOFJ01000575">
    <property type="protein sequence ID" value="VAW71187.1"/>
    <property type="molecule type" value="Genomic_DNA"/>
</dbReference>